<dbReference type="eggNOG" id="COG0521">
    <property type="taxonomic scope" value="Bacteria"/>
</dbReference>
<evidence type="ECO:0000259" key="2">
    <source>
        <dbReference type="Pfam" id="PF00994"/>
    </source>
</evidence>
<evidence type="ECO:0000256" key="1">
    <source>
        <dbReference type="ARBA" id="ARBA00015262"/>
    </source>
</evidence>
<dbReference type="SUPFAM" id="SSF53218">
    <property type="entry name" value="Molybdenum cofactor biosynthesis proteins"/>
    <property type="match status" value="1"/>
</dbReference>
<reference evidence="3 4" key="1">
    <citation type="submission" date="2014-03" db="EMBL/GenBank/DDBJ databases">
        <authorList>
            <person name="Urmite Genomes U."/>
        </authorList>
    </citation>
    <scope>NUCLEOTIDE SEQUENCE [LARGE SCALE GENOMIC DNA]</scope>
    <source>
        <strain evidence="3 4">Vm-5</strain>
    </source>
</reference>
<dbReference type="InterPro" id="IPR012245">
    <property type="entry name" value="MoaB"/>
</dbReference>
<dbReference type="Gene3D" id="3.40.980.10">
    <property type="entry name" value="MoaB/Mog-like domain"/>
    <property type="match status" value="1"/>
</dbReference>
<dbReference type="GO" id="GO:0005829">
    <property type="term" value="C:cytosol"/>
    <property type="evidence" value="ECO:0007669"/>
    <property type="project" value="TreeGrafter"/>
</dbReference>
<dbReference type="RefSeq" id="WP_021290856.1">
    <property type="nucleotide sequence ID" value="NZ_BNER01000002.1"/>
</dbReference>
<gene>
    <name evidence="3" type="primary">moaB</name>
    <name evidence="3" type="ORF">BN990_01608</name>
</gene>
<proteinExistence type="predicted"/>
<organism evidence="3 4">
    <name type="scientific">Virgibacillus massiliensis</name>
    <dbReference type="NCBI Taxonomy" id="1462526"/>
    <lineage>
        <taxon>Bacteria</taxon>
        <taxon>Bacillati</taxon>
        <taxon>Bacillota</taxon>
        <taxon>Bacilli</taxon>
        <taxon>Bacillales</taxon>
        <taxon>Bacillaceae</taxon>
        <taxon>Virgibacillus</taxon>
    </lineage>
</organism>
<accession>A0A024Q9U8</accession>
<dbReference type="InterPro" id="IPR001453">
    <property type="entry name" value="MoaB/Mog_dom"/>
</dbReference>
<keyword evidence="4" id="KW-1185">Reference proteome</keyword>
<sequence length="160" mass="18234">MEEDQLPVNFMIITISNTHTLETDMNGGIIQSCLKENGYTNIIRDIIEEDQTSIHSALKRSSINPVIDIIILNDGYQCSDRLMNSHFIEEFFDYPIVGYGNLFQDMQLLEPYVHMKPVAGVKHQTAIFMLPGSVETMRHTMNYLIIPSLKKIVSHYVIGA</sequence>
<dbReference type="PANTHER" id="PTHR43232:SF2">
    <property type="entry name" value="MOLYBDENUM COFACTOR BIOSYNTHESIS PROTEIN B"/>
    <property type="match status" value="1"/>
</dbReference>
<dbReference type="OrthoDB" id="9784492at2"/>
<evidence type="ECO:0000313" key="3">
    <source>
        <dbReference type="EMBL" id="CDQ39313.1"/>
    </source>
</evidence>
<comment type="caution">
    <text evidence="3">The sequence shown here is derived from an EMBL/GenBank/DDBJ whole genome shotgun (WGS) entry which is preliminary data.</text>
</comment>
<dbReference type="InterPro" id="IPR036425">
    <property type="entry name" value="MoaB/Mog-like_dom_sf"/>
</dbReference>
<dbReference type="GO" id="GO:0006777">
    <property type="term" value="P:Mo-molybdopterin cofactor biosynthetic process"/>
    <property type="evidence" value="ECO:0007669"/>
    <property type="project" value="InterPro"/>
</dbReference>
<dbReference type="AlphaFoldDB" id="A0A024Q9U8"/>
<dbReference type="STRING" id="1462526.BN990_01608"/>
<dbReference type="Proteomes" id="UP000028875">
    <property type="component" value="Unassembled WGS sequence"/>
</dbReference>
<feature type="domain" description="MoaB/Mog" evidence="2">
    <location>
        <begin position="12"/>
        <end position="151"/>
    </location>
</feature>
<dbReference type="PANTHER" id="PTHR43232">
    <property type="entry name" value="MOLYBDENUM COFACTOR BIOSYNTHESIS PROTEIN B"/>
    <property type="match status" value="1"/>
</dbReference>
<dbReference type="Pfam" id="PF00994">
    <property type="entry name" value="MoCF_biosynth"/>
    <property type="match status" value="1"/>
</dbReference>
<protein>
    <recommendedName>
        <fullName evidence="1">Molybdenum cofactor biosynthesis protein B</fullName>
    </recommendedName>
</protein>
<reference evidence="4" key="2">
    <citation type="submission" date="2014-05" db="EMBL/GenBank/DDBJ databases">
        <title>Draft genome sequence of Virgibacillus massiliensis Vm-5.</title>
        <authorList>
            <person name="Khelaifia S."/>
            <person name="Croce O."/>
            <person name="Lagier J.C."/>
            <person name="Raoult D."/>
        </authorList>
    </citation>
    <scope>NUCLEOTIDE SEQUENCE [LARGE SCALE GENOMIC DNA]</scope>
    <source>
        <strain evidence="4">Vm-5</strain>
    </source>
</reference>
<name>A0A024Q9U8_9BACI</name>
<evidence type="ECO:0000313" key="4">
    <source>
        <dbReference type="Proteomes" id="UP000028875"/>
    </source>
</evidence>
<dbReference type="EMBL" id="CCDP010000001">
    <property type="protein sequence ID" value="CDQ39313.1"/>
    <property type="molecule type" value="Genomic_DNA"/>
</dbReference>